<dbReference type="WBParaSite" id="PTRK_0001381300.1">
    <property type="protein sequence ID" value="PTRK_0001381300.1"/>
    <property type="gene ID" value="PTRK_0001381300"/>
</dbReference>
<dbReference type="GO" id="GO:0005737">
    <property type="term" value="C:cytoplasm"/>
    <property type="evidence" value="ECO:0007669"/>
    <property type="project" value="TreeGrafter"/>
</dbReference>
<evidence type="ECO:0000256" key="3">
    <source>
        <dbReference type="ARBA" id="ARBA00022448"/>
    </source>
</evidence>
<evidence type="ECO:0000256" key="1">
    <source>
        <dbReference type="ARBA" id="ARBA00004123"/>
    </source>
</evidence>
<organism evidence="6 7">
    <name type="scientific">Parastrongyloides trichosuri</name>
    <name type="common">Possum-specific nematode worm</name>
    <dbReference type="NCBI Taxonomy" id="131310"/>
    <lineage>
        <taxon>Eukaryota</taxon>
        <taxon>Metazoa</taxon>
        <taxon>Ecdysozoa</taxon>
        <taxon>Nematoda</taxon>
        <taxon>Chromadorea</taxon>
        <taxon>Rhabditida</taxon>
        <taxon>Tylenchina</taxon>
        <taxon>Panagrolaimomorpha</taxon>
        <taxon>Strongyloidoidea</taxon>
        <taxon>Strongyloididae</taxon>
        <taxon>Parastrongyloides</taxon>
    </lineage>
</organism>
<sequence length="979" mass="112487">MDKERITFISKTVTEFYASIDPERRNELNHILMQIQADPNSWQYSFELLTGDYDASNRHFGSSLLFTKISTSFDEIAYKANEIRQFLVNILTESHQTLSYAVVNKLSSCLAIFILSTMPDIWSNPFEELTVTWANNPEILMKVLSDVASLFPTIKVPLQQRNLVKNTLQTKSRAIIDITKTILCASDTTPSIQTAGIDCVENWMRLPGTCLEDWQSVFFIVLEGRINDNLTCSRIITIASENKEIKAYPKFCIAFIQFLVDKLIPNFCNNIQRINFNDFESGEDAEQALEDVCNLINSIVVFMTNIIDLLTSNENYHSETLPLVGQICEFFSLISNFPQPFPSKETFSDIPLEFWSTFRESLTSCETKDEVRQLFLKYYAQNLSYAIIKMSLPISKDLLTKQEYEKFETYRFHRAQDSINLYDLAPEETITFLMESLLQSYQEGNVLKSEAILYLFDNISDYFSETDRKNIEKFLIINIEFLNSGTLKNYDTYMEVKKNYSENLMNSITRFSYILFTDENESKNAIKNALNIGHYFMVSHPETSSSAVKYMLQLVERQSSDLLPMVENLIPLCYTFFQNESLSEEDRVDAMKIIGYLLSIKPLNVIIEDLKNIVVPRIDFLKRFSRGEEDMSRYHGNEFEKKVLFEIDVIAAIVKTVQKKSKSINSSESVINDMNGRTVVYSSKEDKREPSSVEVLAATSPVYMIMSEFANDILILLQKFYTNELLVSKLSGVLLSAIGALKEDIVHFGDIYINFIDIIIYVHTKTAADLIKNYIILTGKHERLYVPMIEKIVYWYGQVIDGKATFHNEEEGPTYMIELAYHIMRKGSTMLTSPNLQRQAGTFFRDVALIAIRILSTLNTNAKREASLTLKHWTKYIRDADDNGIIYEMIKVIIPQLLPQLLIEVRNRCISHNVLEAISDVLFTLVTRFPSVTTETYKQLYPEGNEGVMDQLFKNPGTSKSFSLKIGIVNRSARSTTHP</sequence>
<dbReference type="GO" id="GO:0006606">
    <property type="term" value="P:protein import into nucleus"/>
    <property type="evidence" value="ECO:0007669"/>
    <property type="project" value="TreeGrafter"/>
</dbReference>
<feature type="domain" description="Exportin-1/Importin-beta-like" evidence="5">
    <location>
        <begin position="101"/>
        <end position="205"/>
    </location>
</feature>
<evidence type="ECO:0000256" key="2">
    <source>
        <dbReference type="ARBA" id="ARBA00007991"/>
    </source>
</evidence>
<evidence type="ECO:0000256" key="4">
    <source>
        <dbReference type="ARBA" id="ARBA00023242"/>
    </source>
</evidence>
<evidence type="ECO:0000313" key="6">
    <source>
        <dbReference type="Proteomes" id="UP000038045"/>
    </source>
</evidence>
<dbReference type="PANTHER" id="PTHR12363">
    <property type="entry name" value="TRANSPORTIN 3 AND IMPORTIN 13"/>
    <property type="match status" value="1"/>
</dbReference>
<accession>A0A0N4ZYE2</accession>
<dbReference type="Pfam" id="PF08389">
    <property type="entry name" value="Xpo1"/>
    <property type="match status" value="1"/>
</dbReference>
<evidence type="ECO:0000313" key="7">
    <source>
        <dbReference type="WBParaSite" id="PTRK_0001381300.1"/>
    </source>
</evidence>
<keyword evidence="6" id="KW-1185">Reference proteome</keyword>
<dbReference type="AlphaFoldDB" id="A0A0N4ZYE2"/>
<proteinExistence type="inferred from homology"/>
<reference evidence="7" key="1">
    <citation type="submission" date="2017-02" db="UniProtKB">
        <authorList>
            <consortium name="WormBaseParasite"/>
        </authorList>
    </citation>
    <scope>IDENTIFICATION</scope>
</reference>
<name>A0A0N4ZYE2_PARTI</name>
<dbReference type="InterPro" id="IPR051345">
    <property type="entry name" value="Importin_beta-like_NTR"/>
</dbReference>
<protein>
    <submittedName>
        <fullName evidence="7">Xpo1 domain-containing protein</fullName>
    </submittedName>
</protein>
<dbReference type="GO" id="GO:0005634">
    <property type="term" value="C:nucleus"/>
    <property type="evidence" value="ECO:0007669"/>
    <property type="project" value="UniProtKB-SubCell"/>
</dbReference>
<dbReference type="InterPro" id="IPR013598">
    <property type="entry name" value="Exportin-1/Importin-b-like"/>
</dbReference>
<dbReference type="Proteomes" id="UP000038045">
    <property type="component" value="Unplaced"/>
</dbReference>
<dbReference type="PANTHER" id="PTHR12363:SF33">
    <property type="entry name" value="IMPORTIN-13"/>
    <property type="match status" value="1"/>
</dbReference>
<dbReference type="InterPro" id="IPR016024">
    <property type="entry name" value="ARM-type_fold"/>
</dbReference>
<comment type="similarity">
    <text evidence="2">Belongs to the importin beta family.</text>
</comment>
<dbReference type="STRING" id="131310.A0A0N4ZYE2"/>
<evidence type="ECO:0000259" key="5">
    <source>
        <dbReference type="Pfam" id="PF08389"/>
    </source>
</evidence>
<keyword evidence="4" id="KW-0539">Nucleus</keyword>
<dbReference type="InterPro" id="IPR011989">
    <property type="entry name" value="ARM-like"/>
</dbReference>
<keyword evidence="3" id="KW-0813">Transport</keyword>
<dbReference type="SUPFAM" id="SSF48371">
    <property type="entry name" value="ARM repeat"/>
    <property type="match status" value="1"/>
</dbReference>
<comment type="subcellular location">
    <subcellularLocation>
        <location evidence="1">Nucleus</location>
    </subcellularLocation>
</comment>
<dbReference type="Gene3D" id="1.25.10.10">
    <property type="entry name" value="Leucine-rich Repeat Variant"/>
    <property type="match status" value="1"/>
</dbReference>